<evidence type="ECO:0000313" key="3">
    <source>
        <dbReference type="Proteomes" id="UP001055172"/>
    </source>
</evidence>
<accession>A0AA37LPP0</accession>
<comment type="caution">
    <text evidence="2">The sequence shown here is derived from an EMBL/GenBank/DDBJ whole genome shotgun (WGS) entry which is preliminary data.</text>
</comment>
<gene>
    <name evidence="2" type="ORF">ColLi_02350</name>
</gene>
<evidence type="ECO:0000256" key="1">
    <source>
        <dbReference type="SAM" id="MobiDB-lite"/>
    </source>
</evidence>
<feature type="region of interest" description="Disordered" evidence="1">
    <location>
        <begin position="305"/>
        <end position="326"/>
    </location>
</feature>
<dbReference type="EMBL" id="BPPX01000004">
    <property type="protein sequence ID" value="GJC79512.1"/>
    <property type="molecule type" value="Genomic_DNA"/>
</dbReference>
<proteinExistence type="predicted"/>
<protein>
    <submittedName>
        <fullName evidence="2">Uncharacterized protein</fullName>
    </submittedName>
</protein>
<reference evidence="2 3" key="1">
    <citation type="submission" date="2021-07" db="EMBL/GenBank/DDBJ databases">
        <title>Genome data of Colletotrichum spaethianum.</title>
        <authorList>
            <person name="Utami Y.D."/>
            <person name="Hiruma K."/>
        </authorList>
    </citation>
    <scope>NUCLEOTIDE SEQUENCE [LARGE SCALE GENOMIC DNA]</scope>
    <source>
        <strain evidence="2 3">MAFF 242679</strain>
    </source>
</reference>
<sequence>MEPHPWEMKTCSLRVEEEVAILVRGLEADLGGSFTGLAVQNDLLHALILGVVVDQSSEELVGQAATNLRSLALSLSLLKGVDAALDEVADALELVSPLLSATVDDLAVSMLGLLGTLASVEADIGVTQSNVGGHSGAENMSVKLLVEDQSLGHLNVGNVQANGLGVGTKHLGGRAQRSAVAQVTLDERAGVGTREVGLGLDDGNVTINILVGDCVDGRGRQLGPGGLDLERSLDRRRTTVLGKAPIPSVLEPVILLIERVGREVEETSALAEVAVELVPVQVDTGSVKSAESVAEHLVGRLVATQSGNGNRADSKRRLDKVGQNRVGSNLEPDGLLVNRARLLGVHEAAEEVDSVTGVVAKVRSVDWLVLDHLAKQGGDDGHLRPVEAHRACESLKIVQDGIDLSRVEGERHLELSALEAGSAEVRGDVADLGSRTTKYSLARAVDAGNVDSFSLSAERLHDGIDRAGDSEHGVGASSALLDEELGAGSNKVDGIAGRQNTSSVEGSVLAEGVTHDSAGADAPRGPKTSKCHLETAQTELHNDGRELGHIRLATINERQEAGEAVDLGELVELVDAVTEHAVVRVEILAKAGVMGSLASEHESNLGLLSGDGREVLLEPVLDETLGLRQVGCSNVHAPVMLDATGSGCVRQVREGRLRVLLNPANESLSVADHGSLGLASDGDNLNAAGVGLGRLEMRRILQQQARVTTGSTEVVDEDTSRLAISPLERGKVESNVDIALRQVFGEGLVDLLLDADVGRNGILLHHHQNLRKGSDTRSSLAVTDVRLDSTKVQWAVGRPLAVGRGKDIGHGDHLSTVTSLGTSAVHFDVVDVQRVNTSLVENVSRQDGLGRAVRMSDGDGISRVVGCGAQDHGEDIVLIGNGVIEALDNDRRTAVSAAVTVGTVVEGGTGSSLGQELATRQAGENVRVRHARETTDDGGVAVLYPQRVAGNVQRSGTGRAGRVDVQTRATESEVVVDTTRAESSHTTGDVVGVNFLGGVDFTPIVGSLAVEGTNAVQPRGRRSVRDVAAHLQCLVCSGQGHTLHGIGLEGLTGRHVEEPGVEISRVLDPATVLRVTGVDSLASDVVVSRDGETVSRNDPVDVQTLGKQLPKLLVAGGVGETPGHTHNGQLALSAGAMVSDGRVDALSLDSGSWTNLDIQLCAVLDQLRQSLSVVRGTIGDDEACRSLEVAGGLDASLNALLELKHIDETLVSNGLEERLGVGLGKPDSLGARHDGGPRLALGEDLDNLWVVEAENLLDVGGAVQVGRMVRTVDRDRRRLDAEDVLVLERSEGSRRS</sequence>
<evidence type="ECO:0000313" key="2">
    <source>
        <dbReference type="EMBL" id="GJC79512.1"/>
    </source>
</evidence>
<dbReference type="Proteomes" id="UP001055172">
    <property type="component" value="Unassembled WGS sequence"/>
</dbReference>
<name>A0AA37LPP0_9PEZI</name>
<organism evidence="2 3">
    <name type="scientific">Colletotrichum liriopes</name>
    <dbReference type="NCBI Taxonomy" id="708192"/>
    <lineage>
        <taxon>Eukaryota</taxon>
        <taxon>Fungi</taxon>
        <taxon>Dikarya</taxon>
        <taxon>Ascomycota</taxon>
        <taxon>Pezizomycotina</taxon>
        <taxon>Sordariomycetes</taxon>
        <taxon>Hypocreomycetidae</taxon>
        <taxon>Glomerellales</taxon>
        <taxon>Glomerellaceae</taxon>
        <taxon>Colletotrichum</taxon>
        <taxon>Colletotrichum spaethianum species complex</taxon>
    </lineage>
</organism>
<feature type="compositionally biased region" description="Basic and acidic residues" evidence="1">
    <location>
        <begin position="312"/>
        <end position="322"/>
    </location>
</feature>
<dbReference type="AntiFam" id="ANF00248">
    <property type="entry name" value="Shadow ORF (opposite ppsD)"/>
</dbReference>
<dbReference type="AntiFam" id="ANF00171">
    <property type="entry name" value="Shadow ORF (opposite pikAII)"/>
</dbReference>
<keyword evidence="3" id="KW-1185">Reference proteome</keyword>